<accession>A0A158I5S3</accession>
<proteinExistence type="predicted"/>
<reference evidence="1 2" key="1">
    <citation type="submission" date="2016-01" db="EMBL/GenBank/DDBJ databases">
        <authorList>
            <person name="Oliw E.H."/>
        </authorList>
    </citation>
    <scope>NUCLEOTIDE SEQUENCE [LARGE SCALE GENOMIC DNA]</scope>
    <source>
        <strain evidence="1">LMG 27134</strain>
    </source>
</reference>
<dbReference type="Proteomes" id="UP000054683">
    <property type="component" value="Unassembled WGS sequence"/>
</dbReference>
<protein>
    <submittedName>
        <fullName evidence="1">Transposase</fullName>
    </submittedName>
</protein>
<evidence type="ECO:0000313" key="1">
    <source>
        <dbReference type="EMBL" id="SAL51461.1"/>
    </source>
</evidence>
<name>A0A158I5S3_9BURK</name>
<organism evidence="1 2">
    <name type="scientific">Caballeronia udeis</name>
    <dbReference type="NCBI Taxonomy" id="1232866"/>
    <lineage>
        <taxon>Bacteria</taxon>
        <taxon>Pseudomonadati</taxon>
        <taxon>Pseudomonadota</taxon>
        <taxon>Betaproteobacteria</taxon>
        <taxon>Burkholderiales</taxon>
        <taxon>Burkholderiaceae</taxon>
        <taxon>Caballeronia</taxon>
    </lineage>
</organism>
<dbReference type="AlphaFoldDB" id="A0A158I5S3"/>
<evidence type="ECO:0000313" key="2">
    <source>
        <dbReference type="Proteomes" id="UP000054683"/>
    </source>
</evidence>
<sequence>MCLYMSSPEHALVLCCDEKSQMQALDRTQPGLPLKRSRASTQTHDYKRHGTTTPFATLNTLNGSVTAHCEFRADLRIVAEHGGALLSRYRYRTFAPWHVPLCSRSVLAIKEYIVVHNQDPIPFMWTATAIDILQKVTLANSVLVPRKTKHYTINNHEQGLHRKHSGRAN</sequence>
<gene>
    <name evidence="1" type="ORF">AWB69_05272</name>
</gene>
<dbReference type="EMBL" id="FCOK02000041">
    <property type="protein sequence ID" value="SAL51461.1"/>
    <property type="molecule type" value="Genomic_DNA"/>
</dbReference>